<dbReference type="GO" id="GO:0031490">
    <property type="term" value="F:chromatin DNA binding"/>
    <property type="evidence" value="ECO:0007669"/>
    <property type="project" value="TreeGrafter"/>
</dbReference>
<comment type="similarity">
    <text evidence="2">Belongs to the JARID1 histone demethylase family.</text>
</comment>
<dbReference type="Pfam" id="PF02373">
    <property type="entry name" value="JmjC"/>
    <property type="match status" value="1"/>
</dbReference>
<evidence type="ECO:0000313" key="7">
    <source>
        <dbReference type="EMBL" id="WOH02451.1"/>
    </source>
</evidence>
<dbReference type="Proteomes" id="UP000077755">
    <property type="component" value="Chromosome 5"/>
</dbReference>
<protein>
    <recommendedName>
        <fullName evidence="6">JmjC domain-containing protein</fullName>
    </recommendedName>
</protein>
<keyword evidence="4" id="KW-0539">Nucleus</keyword>
<evidence type="ECO:0000256" key="4">
    <source>
        <dbReference type="ARBA" id="ARBA00023242"/>
    </source>
</evidence>
<reference evidence="7" key="1">
    <citation type="journal article" date="2016" name="Nat. Genet.">
        <title>A high-quality carrot genome assembly provides new insights into carotenoid accumulation and asterid genome evolution.</title>
        <authorList>
            <person name="Iorizzo M."/>
            <person name="Ellison S."/>
            <person name="Senalik D."/>
            <person name="Zeng P."/>
            <person name="Satapoomin P."/>
            <person name="Huang J."/>
            <person name="Bowman M."/>
            <person name="Iovene M."/>
            <person name="Sanseverino W."/>
            <person name="Cavagnaro P."/>
            <person name="Yildiz M."/>
            <person name="Macko-Podgorni A."/>
            <person name="Moranska E."/>
            <person name="Grzebelus E."/>
            <person name="Grzebelus D."/>
            <person name="Ashrafi H."/>
            <person name="Zheng Z."/>
            <person name="Cheng S."/>
            <person name="Spooner D."/>
            <person name="Van Deynze A."/>
            <person name="Simon P."/>
        </authorList>
    </citation>
    <scope>NUCLEOTIDE SEQUENCE</scope>
    <source>
        <tissue evidence="7">Leaf</tissue>
    </source>
</reference>
<dbReference type="AlphaFoldDB" id="A0AAF1B429"/>
<evidence type="ECO:0000259" key="6">
    <source>
        <dbReference type="PROSITE" id="PS51184"/>
    </source>
</evidence>
<dbReference type="SUPFAM" id="SSF51197">
    <property type="entry name" value="Clavaminate synthase-like"/>
    <property type="match status" value="1"/>
</dbReference>
<dbReference type="InterPro" id="IPR003347">
    <property type="entry name" value="JmjC_dom"/>
</dbReference>
<feature type="domain" description="JmjC" evidence="6">
    <location>
        <begin position="149"/>
        <end position="359"/>
    </location>
</feature>
<dbReference type="Gene3D" id="2.60.120.650">
    <property type="entry name" value="Cupin"/>
    <property type="match status" value="1"/>
</dbReference>
<evidence type="ECO:0000313" key="8">
    <source>
        <dbReference type="Proteomes" id="UP000077755"/>
    </source>
</evidence>
<dbReference type="PANTHER" id="PTHR12549:SF11">
    <property type="entry name" value="LYSINE-SPECIFIC DEMETHYLASE JMJ25"/>
    <property type="match status" value="1"/>
</dbReference>
<gene>
    <name evidence="7" type="ORF">DCAR_0521840</name>
</gene>
<evidence type="ECO:0000256" key="5">
    <source>
        <dbReference type="SAM" id="Coils"/>
    </source>
</evidence>
<comment type="subcellular location">
    <subcellularLocation>
        <location evidence="1">Nucleus</location>
    </subcellularLocation>
</comment>
<keyword evidence="5" id="KW-0175">Coiled coil</keyword>
<dbReference type="GO" id="GO:0006357">
    <property type="term" value="P:regulation of transcription by RNA polymerase II"/>
    <property type="evidence" value="ECO:0007669"/>
    <property type="project" value="TreeGrafter"/>
</dbReference>
<dbReference type="GO" id="GO:0003712">
    <property type="term" value="F:transcription coregulator activity"/>
    <property type="evidence" value="ECO:0007669"/>
    <property type="project" value="TreeGrafter"/>
</dbReference>
<feature type="coiled-coil region" evidence="5">
    <location>
        <begin position="467"/>
        <end position="522"/>
    </location>
</feature>
<dbReference type="GO" id="GO:0032454">
    <property type="term" value="F:histone H3K9 demethylase activity"/>
    <property type="evidence" value="ECO:0007669"/>
    <property type="project" value="InterPro"/>
</dbReference>
<dbReference type="GO" id="GO:0046872">
    <property type="term" value="F:metal ion binding"/>
    <property type="evidence" value="ECO:0007669"/>
    <property type="project" value="UniProtKB-KW"/>
</dbReference>
<sequence length="624" mass="72153">MPDPTHGCSCCNLAAGDDTATEKIRKAIDIQAGDHKHFQAHWSKGEPVIVTGGLDRTYGLSWEPMVMSRAMHDKSRTGVTVLNCLNWCKEEYSLSLFFKGYTEGRLDLAGWPQMLKLNDWPESGSFEDRLPRHNVEFLSALPFKEYTHPQSGYLNLAVKLPEGHLKPDTGPKLYTAYGFSQQLGRGDSVSKLSYHDSDAVYVLTHVKEMTFTPSELAKMEQLKEKHRVQDEREIYAEELQNPKSGALWDIYRREDAFKLKEYLRRHFKEFRHTYCLPLKQVVDPIYDGVFYLNAEHQRRLKEEYGIEPWRVVQNLGDAIFIPAGCPFQVRNLKSCIQVSTGFVSPESIHECLRFTEEIRVLPREHVAKEDKLGVKKLIIHAIRQVSNDLEEVTNLKKHMSGRLLDLADDSNLQDFNRVLHFLLASRRIPSHLQQGFLALRRDLPDLTSRAYELHKEVNRGMVMPLARSKEREELKSMLGKYRQIEENMMKLEKEKDTTMLSISRLQMRNEQLNEEVTNLRTAAENDVGDRSKLCNDEAWKLEEKIDHNSAEIVRLQATNEAIGAKLVKFSDEAKRLHKDAHAQHYKVLNLEAMAAAYERNVENTMDKLVIMEQNWKQQVQALDY</sequence>
<dbReference type="GO" id="GO:0000785">
    <property type="term" value="C:chromatin"/>
    <property type="evidence" value="ECO:0007669"/>
    <property type="project" value="TreeGrafter"/>
</dbReference>
<dbReference type="EMBL" id="CP093347">
    <property type="protein sequence ID" value="WOH02451.1"/>
    <property type="molecule type" value="Genomic_DNA"/>
</dbReference>
<dbReference type="SMART" id="SM00558">
    <property type="entry name" value="JmjC"/>
    <property type="match status" value="1"/>
</dbReference>
<feature type="coiled-coil region" evidence="5">
    <location>
        <begin position="587"/>
        <end position="614"/>
    </location>
</feature>
<dbReference type="PROSITE" id="PS51184">
    <property type="entry name" value="JMJC"/>
    <property type="match status" value="1"/>
</dbReference>
<evidence type="ECO:0000256" key="1">
    <source>
        <dbReference type="ARBA" id="ARBA00004123"/>
    </source>
</evidence>
<dbReference type="InterPro" id="IPR045109">
    <property type="entry name" value="LSDs-like"/>
</dbReference>
<dbReference type="GO" id="GO:0000118">
    <property type="term" value="C:histone deacetylase complex"/>
    <property type="evidence" value="ECO:0007669"/>
    <property type="project" value="TreeGrafter"/>
</dbReference>
<dbReference type="PANTHER" id="PTHR12549">
    <property type="entry name" value="JMJC DOMAIN-CONTAINING HISTONE DEMETHYLATION PROTEIN"/>
    <property type="match status" value="1"/>
</dbReference>
<keyword evidence="3" id="KW-0479">Metal-binding</keyword>
<evidence type="ECO:0000256" key="2">
    <source>
        <dbReference type="ARBA" id="ARBA00006801"/>
    </source>
</evidence>
<accession>A0AAF1B429</accession>
<evidence type="ECO:0000256" key="3">
    <source>
        <dbReference type="ARBA" id="ARBA00022723"/>
    </source>
</evidence>
<proteinExistence type="inferred from homology"/>
<name>A0AAF1B429_DAUCS</name>
<reference evidence="7" key="2">
    <citation type="submission" date="2022-03" db="EMBL/GenBank/DDBJ databases">
        <title>Draft title - Genomic analysis of global carrot germplasm unveils the trajectory of domestication and the origin of high carotenoid orange carrot.</title>
        <authorList>
            <person name="Iorizzo M."/>
            <person name="Ellison S."/>
            <person name="Senalik D."/>
            <person name="Macko-Podgorni A."/>
            <person name="Grzebelus D."/>
            <person name="Bostan H."/>
            <person name="Rolling W."/>
            <person name="Curaba J."/>
            <person name="Simon P."/>
        </authorList>
    </citation>
    <scope>NUCLEOTIDE SEQUENCE</scope>
    <source>
        <tissue evidence="7">Leaf</tissue>
    </source>
</reference>
<keyword evidence="8" id="KW-1185">Reference proteome</keyword>
<organism evidence="7 8">
    <name type="scientific">Daucus carota subsp. sativus</name>
    <name type="common">Carrot</name>
    <dbReference type="NCBI Taxonomy" id="79200"/>
    <lineage>
        <taxon>Eukaryota</taxon>
        <taxon>Viridiplantae</taxon>
        <taxon>Streptophyta</taxon>
        <taxon>Embryophyta</taxon>
        <taxon>Tracheophyta</taxon>
        <taxon>Spermatophyta</taxon>
        <taxon>Magnoliopsida</taxon>
        <taxon>eudicotyledons</taxon>
        <taxon>Gunneridae</taxon>
        <taxon>Pentapetalae</taxon>
        <taxon>asterids</taxon>
        <taxon>campanulids</taxon>
        <taxon>Apiales</taxon>
        <taxon>Apiaceae</taxon>
        <taxon>Apioideae</taxon>
        <taxon>Scandiceae</taxon>
        <taxon>Daucinae</taxon>
        <taxon>Daucus</taxon>
        <taxon>Daucus sect. Daucus</taxon>
    </lineage>
</organism>